<evidence type="ECO:0000313" key="7">
    <source>
        <dbReference type="Proteomes" id="UP000808146"/>
    </source>
</evidence>
<comment type="caution">
    <text evidence="6">The sequence shown here is derived from an EMBL/GenBank/DDBJ whole genome shotgun (WGS) entry which is preliminary data.</text>
</comment>
<comment type="function">
    <text evidence="1">Plays a role in synthesis, processing and/or stability of 23S rRNA.</text>
</comment>
<dbReference type="Pfam" id="PF02620">
    <property type="entry name" value="YceD"/>
    <property type="match status" value="1"/>
</dbReference>
<dbReference type="InterPro" id="IPR039255">
    <property type="entry name" value="YceD_bac"/>
</dbReference>
<dbReference type="PANTHER" id="PTHR38099:SF1">
    <property type="entry name" value="LARGE RIBOSOMAL RNA SUBUNIT ACCUMULATION PROTEIN YCED"/>
    <property type="match status" value="1"/>
</dbReference>
<dbReference type="Proteomes" id="UP000808146">
    <property type="component" value="Unassembled WGS sequence"/>
</dbReference>
<dbReference type="PANTHER" id="PTHR38099">
    <property type="entry name" value="LARGE RIBOSOMAL RNA SUBUNIT ACCUMULATION PROTEIN YCED"/>
    <property type="match status" value="1"/>
</dbReference>
<reference evidence="6" key="1">
    <citation type="submission" date="2020-10" db="EMBL/GenBank/DDBJ databases">
        <title>Connecting structure to function with the recovery of over 1000 high-quality activated sludge metagenome-assembled genomes encoding full-length rRNA genes using long-read sequencing.</title>
        <authorList>
            <person name="Singleton C.M."/>
            <person name="Petriglieri F."/>
            <person name="Kristensen J.M."/>
            <person name="Kirkegaard R.H."/>
            <person name="Michaelsen T.Y."/>
            <person name="Andersen M.H."/>
            <person name="Karst S.M."/>
            <person name="Dueholm M.S."/>
            <person name="Nielsen P.H."/>
            <person name="Albertsen M."/>
        </authorList>
    </citation>
    <scope>NUCLEOTIDE SEQUENCE</scope>
    <source>
        <strain evidence="6">OdNE_18-Q3-R46-58_BAT3C.305</strain>
    </source>
</reference>
<keyword evidence="4" id="KW-0690">Ribosome biogenesis</keyword>
<proteinExistence type="inferred from homology"/>
<organism evidence="6 7">
    <name type="scientific">Candidatus Dechloromonas phosphorivorans</name>
    <dbReference type="NCBI Taxonomy" id="2899244"/>
    <lineage>
        <taxon>Bacteria</taxon>
        <taxon>Pseudomonadati</taxon>
        <taxon>Pseudomonadota</taxon>
        <taxon>Betaproteobacteria</taxon>
        <taxon>Rhodocyclales</taxon>
        <taxon>Azonexaceae</taxon>
        <taxon>Dechloromonas</taxon>
    </lineage>
</organism>
<dbReference type="InterPro" id="IPR003772">
    <property type="entry name" value="YceD"/>
</dbReference>
<sequence length="181" mass="19759">MTWRARNNIIQCLSRNSLRLKRISDAFAFSREGRVVEGTLALSSLERLHDLLAGLAGEVSFRISGLTGELGESMLHLEVSGSLPLACQRCLEAILFNLDVDTLLELLPEGAEMSQDELEDDTRDFLPVAGKLDVAELVEDEILLVLPVAPRHERCGLPGTADAGERINPFAQLAGLRGKPN</sequence>
<evidence type="ECO:0000256" key="4">
    <source>
        <dbReference type="ARBA" id="ARBA00022517"/>
    </source>
</evidence>
<comment type="similarity">
    <text evidence="2">Belongs to the DUF177 domain family.</text>
</comment>
<evidence type="ECO:0000256" key="1">
    <source>
        <dbReference type="ARBA" id="ARBA00002868"/>
    </source>
</evidence>
<accession>A0A9D7LV54</accession>
<dbReference type="GO" id="GO:0005829">
    <property type="term" value="C:cytosol"/>
    <property type="evidence" value="ECO:0007669"/>
    <property type="project" value="TreeGrafter"/>
</dbReference>
<protein>
    <recommendedName>
        <fullName evidence="3">Large ribosomal RNA subunit accumulation protein YceD</fullName>
    </recommendedName>
    <alternativeName>
        <fullName evidence="5">23S rRNA accumulation protein YceD</fullName>
    </alternativeName>
</protein>
<dbReference type="GO" id="GO:0042254">
    <property type="term" value="P:ribosome biogenesis"/>
    <property type="evidence" value="ECO:0007669"/>
    <property type="project" value="UniProtKB-KW"/>
</dbReference>
<evidence type="ECO:0000256" key="5">
    <source>
        <dbReference type="ARBA" id="ARBA00031841"/>
    </source>
</evidence>
<name>A0A9D7LV54_9RHOO</name>
<dbReference type="EMBL" id="JADKBR010000015">
    <property type="protein sequence ID" value="MBK8890862.1"/>
    <property type="molecule type" value="Genomic_DNA"/>
</dbReference>
<evidence type="ECO:0000256" key="2">
    <source>
        <dbReference type="ARBA" id="ARBA00010740"/>
    </source>
</evidence>
<evidence type="ECO:0000313" key="6">
    <source>
        <dbReference type="EMBL" id="MBK8890862.1"/>
    </source>
</evidence>
<dbReference type="AlphaFoldDB" id="A0A9D7LV54"/>
<gene>
    <name evidence="6" type="ORF">IPN75_10990</name>
</gene>
<evidence type="ECO:0000256" key="3">
    <source>
        <dbReference type="ARBA" id="ARBA00015716"/>
    </source>
</evidence>